<dbReference type="InterPro" id="IPR017871">
    <property type="entry name" value="ABC_transporter-like_CS"/>
</dbReference>
<protein>
    <submittedName>
        <fullName evidence="10">ABC transporter ATP-binding protein</fullName>
    </submittedName>
</protein>
<dbReference type="InterPro" id="IPR003593">
    <property type="entry name" value="AAA+_ATPase"/>
</dbReference>
<dbReference type="Proteomes" id="UP001595833">
    <property type="component" value="Unassembled WGS sequence"/>
</dbReference>
<evidence type="ECO:0000259" key="9">
    <source>
        <dbReference type="PROSITE" id="PS50929"/>
    </source>
</evidence>
<dbReference type="PROSITE" id="PS50929">
    <property type="entry name" value="ABC_TM1F"/>
    <property type="match status" value="1"/>
</dbReference>
<evidence type="ECO:0000256" key="2">
    <source>
        <dbReference type="ARBA" id="ARBA00022692"/>
    </source>
</evidence>
<keyword evidence="3" id="KW-0547">Nucleotide-binding</keyword>
<comment type="subcellular location">
    <subcellularLocation>
        <location evidence="1">Cell membrane</location>
        <topology evidence="1">Multi-pass membrane protein</topology>
    </subcellularLocation>
</comment>
<reference evidence="11" key="1">
    <citation type="journal article" date="2019" name="Int. J. Syst. Evol. Microbiol.">
        <title>The Global Catalogue of Microorganisms (GCM) 10K type strain sequencing project: providing services to taxonomists for standard genome sequencing and annotation.</title>
        <authorList>
            <consortium name="The Broad Institute Genomics Platform"/>
            <consortium name="The Broad Institute Genome Sequencing Center for Infectious Disease"/>
            <person name="Wu L."/>
            <person name="Ma J."/>
        </authorList>
    </citation>
    <scope>NUCLEOTIDE SEQUENCE [LARGE SCALE GENOMIC DNA]</scope>
    <source>
        <strain evidence="11">KCTC 12848</strain>
    </source>
</reference>
<evidence type="ECO:0000259" key="8">
    <source>
        <dbReference type="PROSITE" id="PS50893"/>
    </source>
</evidence>
<keyword evidence="4 10" id="KW-0067">ATP-binding</keyword>
<dbReference type="GO" id="GO:0005524">
    <property type="term" value="F:ATP binding"/>
    <property type="evidence" value="ECO:0007669"/>
    <property type="project" value="UniProtKB-KW"/>
</dbReference>
<dbReference type="InterPro" id="IPR011527">
    <property type="entry name" value="ABC1_TM_dom"/>
</dbReference>
<dbReference type="SMART" id="SM00382">
    <property type="entry name" value="AAA"/>
    <property type="match status" value="1"/>
</dbReference>
<feature type="domain" description="ABC transmembrane type-1" evidence="9">
    <location>
        <begin position="80"/>
        <end position="248"/>
    </location>
</feature>
<dbReference type="EMBL" id="JBHSJB010000033">
    <property type="protein sequence ID" value="MFC5058663.1"/>
    <property type="molecule type" value="Genomic_DNA"/>
</dbReference>
<dbReference type="Pfam" id="PF00005">
    <property type="entry name" value="ABC_tran"/>
    <property type="match status" value="1"/>
</dbReference>
<keyword evidence="11" id="KW-1185">Reference proteome</keyword>
<dbReference type="SUPFAM" id="SSF90123">
    <property type="entry name" value="ABC transporter transmembrane region"/>
    <property type="match status" value="1"/>
</dbReference>
<accession>A0ABV9Y8X3</accession>
<name>A0ABV9Y8X3_9PSEU</name>
<evidence type="ECO:0000256" key="1">
    <source>
        <dbReference type="ARBA" id="ARBA00004651"/>
    </source>
</evidence>
<organism evidence="10 11">
    <name type="scientific">Saccharothrix xinjiangensis</name>
    <dbReference type="NCBI Taxonomy" id="204798"/>
    <lineage>
        <taxon>Bacteria</taxon>
        <taxon>Bacillati</taxon>
        <taxon>Actinomycetota</taxon>
        <taxon>Actinomycetes</taxon>
        <taxon>Pseudonocardiales</taxon>
        <taxon>Pseudonocardiaceae</taxon>
        <taxon>Saccharothrix</taxon>
    </lineage>
</organism>
<dbReference type="Gene3D" id="3.40.50.300">
    <property type="entry name" value="P-loop containing nucleotide triphosphate hydrolases"/>
    <property type="match status" value="1"/>
</dbReference>
<dbReference type="InterPro" id="IPR039421">
    <property type="entry name" value="Type_1_exporter"/>
</dbReference>
<dbReference type="SUPFAM" id="SSF52540">
    <property type="entry name" value="P-loop containing nucleoside triphosphate hydrolases"/>
    <property type="match status" value="1"/>
</dbReference>
<keyword evidence="6 7" id="KW-0472">Membrane</keyword>
<comment type="caution">
    <text evidence="10">The sequence shown here is derived from an EMBL/GenBank/DDBJ whole genome shotgun (WGS) entry which is preliminary data.</text>
</comment>
<evidence type="ECO:0000256" key="7">
    <source>
        <dbReference type="SAM" id="Phobius"/>
    </source>
</evidence>
<dbReference type="InterPro" id="IPR036640">
    <property type="entry name" value="ABC1_TM_sf"/>
</dbReference>
<dbReference type="RefSeq" id="WP_344038794.1">
    <property type="nucleotide sequence ID" value="NZ_BAAAKE010000013.1"/>
</dbReference>
<dbReference type="PROSITE" id="PS00211">
    <property type="entry name" value="ABC_TRANSPORTER_1"/>
    <property type="match status" value="1"/>
</dbReference>
<feature type="transmembrane region" description="Helical" evidence="7">
    <location>
        <begin position="77"/>
        <end position="97"/>
    </location>
</feature>
<feature type="domain" description="ABC transporter" evidence="8">
    <location>
        <begin position="283"/>
        <end position="485"/>
    </location>
</feature>
<dbReference type="PANTHER" id="PTHR24221">
    <property type="entry name" value="ATP-BINDING CASSETTE SUB-FAMILY B"/>
    <property type="match status" value="1"/>
</dbReference>
<dbReference type="PROSITE" id="PS50893">
    <property type="entry name" value="ABC_TRANSPORTER_2"/>
    <property type="match status" value="1"/>
</dbReference>
<proteinExistence type="predicted"/>
<dbReference type="InterPro" id="IPR027417">
    <property type="entry name" value="P-loop_NTPase"/>
</dbReference>
<evidence type="ECO:0000256" key="3">
    <source>
        <dbReference type="ARBA" id="ARBA00022741"/>
    </source>
</evidence>
<evidence type="ECO:0000256" key="6">
    <source>
        <dbReference type="ARBA" id="ARBA00023136"/>
    </source>
</evidence>
<dbReference type="PANTHER" id="PTHR24221:SF654">
    <property type="entry name" value="ATP-BINDING CASSETTE SUB-FAMILY B MEMBER 6"/>
    <property type="match status" value="1"/>
</dbReference>
<sequence>MLKRLRTPPAPRRDSDTSWRRFLRAHAASTLLATISLERELIDLANAAPGIEQHEDAEYADKPELLKKGMAEFHDGVLGLMSLVSLATSVAFTALLLVTVNPWLLLLAPAALPPVPASRWAQRIVNRAEEGSTAETRRASHLFGMATGARPAKEVRLFRLQGELRGRHAALWRAVETVLWRAERRAALVEAGGQLVFGLAYVGAVVLVLRAAVAGRAGVGDVVLVIVLAVQVNHQVTAALELFRKLQRMVRGMTRLRWLRRMATAGQAEATTSAAPDRIGSGIELAGVSFAYPGTARPVLHDVSLRLPAGSTVAIVGENGAGKSTLVDLLCGFYRPAEGRILLDGVDVGTFPAADWQAGLATTFQDFVRFELPAGHVVGVGDLPRRDDATAVHAALERARAEDVITGLGEGLATHLGKSWTQGVELSGGQWQKLAVSRAMMRTGPLLLVLDEPASALDPQAEHVLFERYAELFDIQAEAYAGGSR</sequence>
<evidence type="ECO:0000313" key="11">
    <source>
        <dbReference type="Proteomes" id="UP001595833"/>
    </source>
</evidence>
<dbReference type="CDD" id="cd03228">
    <property type="entry name" value="ABCC_MRP_Like"/>
    <property type="match status" value="1"/>
</dbReference>
<dbReference type="Gene3D" id="1.20.1560.10">
    <property type="entry name" value="ABC transporter type 1, transmembrane domain"/>
    <property type="match status" value="1"/>
</dbReference>
<evidence type="ECO:0000313" key="10">
    <source>
        <dbReference type="EMBL" id="MFC5058663.1"/>
    </source>
</evidence>
<keyword evidence="5 7" id="KW-1133">Transmembrane helix</keyword>
<evidence type="ECO:0000256" key="5">
    <source>
        <dbReference type="ARBA" id="ARBA00022989"/>
    </source>
</evidence>
<dbReference type="InterPro" id="IPR003439">
    <property type="entry name" value="ABC_transporter-like_ATP-bd"/>
</dbReference>
<evidence type="ECO:0000256" key="4">
    <source>
        <dbReference type="ARBA" id="ARBA00022840"/>
    </source>
</evidence>
<gene>
    <name evidence="10" type="ORF">ACFPFM_33555</name>
</gene>
<keyword evidence="2 7" id="KW-0812">Transmembrane</keyword>